<evidence type="ECO:0000256" key="1">
    <source>
        <dbReference type="SAM" id="SignalP"/>
    </source>
</evidence>
<dbReference type="GO" id="GO:0072330">
    <property type="term" value="P:monocarboxylic acid biosynthetic process"/>
    <property type="evidence" value="ECO:0007669"/>
    <property type="project" value="UniProtKB-ARBA"/>
</dbReference>
<evidence type="ECO:0000313" key="3">
    <source>
        <dbReference type="Proteomes" id="UP001141434"/>
    </source>
</evidence>
<sequence length="449" mass="48163">MRASLVLGASFAYGVIASPVTSRSAVTAPNLFTSLSNAIDNPDTEKGTSATMADIVSQLKQNPDKTPKSAHSALSTIEQIMSNGDASSIVDLARDITKAGLIPEDILSLLDGYLDSEINSLQNQNPVINKSIYPSVAGDAPYSIPEHKLRSAIYIPDSFSYGRDGKTPVLLVPGTGIPGGTTYYFSFSKLGKTTAADVVWVNLPRAALSDAQLNSEYVAYAIQYLSALCGGRSVAVIAWSQGNLNTQWALKYWPSTRKVVQDLVAMSPDFHGTVERYLVCPALALAVCTPSLWQQGWDTKFIQTLRTDDGDSAYVPTTTVYSSFDNIVQPMSGPNASARLGDVRNVGVTNAHLQTVCAGQPAGGFYTHDGVLYNPLAWALAIDAITHDGPASLSRINLAQVCQGILWPTLDLKDMLATEGLLLIAVMELLAYQPPALDEPPIKEYTKKK</sequence>
<proteinExistence type="predicted"/>
<comment type="caution">
    <text evidence="2">The sequence shown here is derived from an EMBL/GenBank/DDBJ whole genome shotgun (WGS) entry which is preliminary data.</text>
</comment>
<protein>
    <recommendedName>
        <fullName evidence="4">Lipase B</fullName>
    </recommendedName>
</protein>
<dbReference type="GeneID" id="81396690"/>
<name>A0A9W9F210_9EURO</name>
<dbReference type="GO" id="GO:0017000">
    <property type="term" value="P:antibiotic biosynthetic process"/>
    <property type="evidence" value="ECO:0007669"/>
    <property type="project" value="UniProtKB-ARBA"/>
</dbReference>
<reference evidence="2" key="2">
    <citation type="journal article" date="2023" name="IMA Fungus">
        <title>Comparative genomic study of the Penicillium genus elucidates a diverse pangenome and 15 lateral gene transfer events.</title>
        <authorList>
            <person name="Petersen C."/>
            <person name="Sorensen T."/>
            <person name="Nielsen M.R."/>
            <person name="Sondergaard T.E."/>
            <person name="Sorensen J.L."/>
            <person name="Fitzpatrick D.A."/>
            <person name="Frisvad J.C."/>
            <person name="Nielsen K.L."/>
        </authorList>
    </citation>
    <scope>NUCLEOTIDE SEQUENCE</scope>
    <source>
        <strain evidence="2">IBT 34128</strain>
    </source>
</reference>
<dbReference type="EMBL" id="JAPMSZ010000009">
    <property type="protein sequence ID" value="KAJ5092124.1"/>
    <property type="molecule type" value="Genomic_DNA"/>
</dbReference>
<dbReference type="InterPro" id="IPR053228">
    <property type="entry name" value="Stereospecific_Lipase"/>
</dbReference>
<dbReference type="AlphaFoldDB" id="A0A9W9F210"/>
<evidence type="ECO:0000313" key="2">
    <source>
        <dbReference type="EMBL" id="KAJ5092124.1"/>
    </source>
</evidence>
<dbReference type="PANTHER" id="PTHR37574">
    <property type="entry name" value="LIPASE B"/>
    <property type="match status" value="1"/>
</dbReference>
<evidence type="ECO:0008006" key="4">
    <source>
        <dbReference type="Google" id="ProtNLM"/>
    </source>
</evidence>
<dbReference type="SUPFAM" id="SSF53474">
    <property type="entry name" value="alpha/beta-Hydrolases"/>
    <property type="match status" value="1"/>
</dbReference>
<dbReference type="Proteomes" id="UP001141434">
    <property type="component" value="Unassembled WGS sequence"/>
</dbReference>
<feature type="chain" id="PRO_5040839396" description="Lipase B" evidence="1">
    <location>
        <begin position="18"/>
        <end position="449"/>
    </location>
</feature>
<dbReference type="Gene3D" id="3.40.50.1820">
    <property type="entry name" value="alpha/beta hydrolase"/>
    <property type="match status" value="1"/>
</dbReference>
<keyword evidence="3" id="KW-1185">Reference proteome</keyword>
<gene>
    <name evidence="2" type="ORF">NUU61_006994</name>
</gene>
<organism evidence="2 3">
    <name type="scientific">Penicillium alfredii</name>
    <dbReference type="NCBI Taxonomy" id="1506179"/>
    <lineage>
        <taxon>Eukaryota</taxon>
        <taxon>Fungi</taxon>
        <taxon>Dikarya</taxon>
        <taxon>Ascomycota</taxon>
        <taxon>Pezizomycotina</taxon>
        <taxon>Eurotiomycetes</taxon>
        <taxon>Eurotiomycetidae</taxon>
        <taxon>Eurotiales</taxon>
        <taxon>Aspergillaceae</taxon>
        <taxon>Penicillium</taxon>
    </lineage>
</organism>
<dbReference type="InterPro" id="IPR029058">
    <property type="entry name" value="AB_hydrolase_fold"/>
</dbReference>
<reference evidence="2" key="1">
    <citation type="submission" date="2022-11" db="EMBL/GenBank/DDBJ databases">
        <authorList>
            <person name="Petersen C."/>
        </authorList>
    </citation>
    <scope>NUCLEOTIDE SEQUENCE</scope>
    <source>
        <strain evidence="2">IBT 34128</strain>
    </source>
</reference>
<feature type="signal peptide" evidence="1">
    <location>
        <begin position="1"/>
        <end position="17"/>
    </location>
</feature>
<dbReference type="PANTHER" id="PTHR37574:SF1">
    <property type="entry name" value="LIPASE B"/>
    <property type="match status" value="1"/>
</dbReference>
<keyword evidence="1" id="KW-0732">Signal</keyword>
<accession>A0A9W9F210</accession>
<dbReference type="OrthoDB" id="4605274at2759"/>
<dbReference type="RefSeq" id="XP_056510321.1">
    <property type="nucleotide sequence ID" value="XM_056657521.1"/>
</dbReference>